<dbReference type="OrthoDB" id="934570at2"/>
<organism evidence="2 3">
    <name type="scientific">Arsenicibacter rosenii</name>
    <dbReference type="NCBI Taxonomy" id="1750698"/>
    <lineage>
        <taxon>Bacteria</taxon>
        <taxon>Pseudomonadati</taxon>
        <taxon>Bacteroidota</taxon>
        <taxon>Cytophagia</taxon>
        <taxon>Cytophagales</taxon>
        <taxon>Spirosomataceae</taxon>
        <taxon>Arsenicibacter</taxon>
    </lineage>
</organism>
<dbReference type="AlphaFoldDB" id="A0A1S2VMY7"/>
<dbReference type="RefSeq" id="WP_071502560.1">
    <property type="nucleotide sequence ID" value="NZ_MORL01000003.1"/>
</dbReference>
<dbReference type="PROSITE" id="PS51257">
    <property type="entry name" value="PROKAR_LIPOPROTEIN"/>
    <property type="match status" value="1"/>
</dbReference>
<comment type="caution">
    <text evidence="2">The sequence shown here is derived from an EMBL/GenBank/DDBJ whole genome shotgun (WGS) entry which is preliminary data.</text>
</comment>
<name>A0A1S2VMY7_9BACT</name>
<feature type="chain" id="PRO_5010186033" description="DUF4595 domain-containing protein" evidence="1">
    <location>
        <begin position="20"/>
        <end position="279"/>
    </location>
</feature>
<accession>A0A1S2VMY7</accession>
<evidence type="ECO:0000256" key="1">
    <source>
        <dbReference type="SAM" id="SignalP"/>
    </source>
</evidence>
<dbReference type="Proteomes" id="UP000181790">
    <property type="component" value="Unassembled WGS sequence"/>
</dbReference>
<proteinExistence type="predicted"/>
<evidence type="ECO:0000313" key="3">
    <source>
        <dbReference type="Proteomes" id="UP000181790"/>
    </source>
</evidence>
<sequence>MRLSTLPFLLLIFLAGCTGQDSLQPATTGLVPSKHFDPVSTLADLPTSYEPVQSGAALSGRLKTEYNAGQLSSEWRYHPNGQLAEFRMYRNGEVQTATQYRYTADNRLRYVQTFTNDCMYRSTSTCSGPVRWNTYDEIETTGEGKISSRKTYLLQNNLWELRSVTDYVYDNRQRLSAAKIYDGSKQLSSTQELTYDSNNNITAIKETRPNAAAGQTVQVLNYQYAAVKNPYTGLSHYISAFFLSPYLQESAPPATYKLNAGAYPTQIRTDNTNTTLEYY</sequence>
<keyword evidence="3" id="KW-1185">Reference proteome</keyword>
<dbReference type="EMBL" id="MORL01000003">
    <property type="protein sequence ID" value="OIN59760.1"/>
    <property type="molecule type" value="Genomic_DNA"/>
</dbReference>
<keyword evidence="1" id="KW-0732">Signal</keyword>
<dbReference type="SUPFAM" id="SSF82185">
    <property type="entry name" value="Histone H3 K4-specific methyltransferase SET7/9 N-terminal domain"/>
    <property type="match status" value="1"/>
</dbReference>
<gene>
    <name evidence="2" type="ORF">BLX24_07845</name>
</gene>
<reference evidence="2 3" key="1">
    <citation type="submission" date="2016-10" db="EMBL/GenBank/DDBJ databases">
        <title>Arsenicibacter rosenii gen. nov., sp. nov., an efficient arsenic-methylating bacterium isolated from an arsenic-contaminated paddy soil.</title>
        <authorList>
            <person name="Huang K."/>
        </authorList>
    </citation>
    <scope>NUCLEOTIDE SEQUENCE [LARGE SCALE GENOMIC DNA]</scope>
    <source>
        <strain evidence="2 3">SM-1</strain>
    </source>
</reference>
<evidence type="ECO:0000313" key="2">
    <source>
        <dbReference type="EMBL" id="OIN59760.1"/>
    </source>
</evidence>
<evidence type="ECO:0008006" key="4">
    <source>
        <dbReference type="Google" id="ProtNLM"/>
    </source>
</evidence>
<dbReference type="Gene3D" id="3.90.930.1">
    <property type="match status" value="1"/>
</dbReference>
<protein>
    <recommendedName>
        <fullName evidence="4">DUF4595 domain-containing protein</fullName>
    </recommendedName>
</protein>
<feature type="signal peptide" evidence="1">
    <location>
        <begin position="1"/>
        <end position="19"/>
    </location>
</feature>